<dbReference type="Proteomes" id="UP001062901">
    <property type="component" value="Unassembled WGS sequence"/>
</dbReference>
<comment type="caution">
    <text evidence="3">The sequence shown here is derived from an EMBL/GenBank/DDBJ whole genome shotgun (WGS) entry which is preliminary data.</text>
</comment>
<gene>
    <name evidence="3" type="ORF">AA15669_0107</name>
</gene>
<dbReference type="EMBL" id="BAQD01000001">
    <property type="protein sequence ID" value="GBQ04722.1"/>
    <property type="molecule type" value="Genomic_DNA"/>
</dbReference>
<proteinExistence type="predicted"/>
<accession>A0ABQ0NW05</accession>
<feature type="region of interest" description="Disordered" evidence="1">
    <location>
        <begin position="139"/>
        <end position="158"/>
    </location>
</feature>
<evidence type="ECO:0000256" key="1">
    <source>
        <dbReference type="SAM" id="MobiDB-lite"/>
    </source>
</evidence>
<keyword evidence="2" id="KW-0732">Signal</keyword>
<keyword evidence="4" id="KW-1185">Reference proteome</keyword>
<evidence type="ECO:0000256" key="2">
    <source>
        <dbReference type="SAM" id="SignalP"/>
    </source>
</evidence>
<reference evidence="3" key="1">
    <citation type="submission" date="2013-04" db="EMBL/GenBank/DDBJ databases">
        <title>The genome sequencing project of 58 acetic acid bacteria.</title>
        <authorList>
            <person name="Okamoto-Kainuma A."/>
            <person name="Ishikawa M."/>
            <person name="Umino S."/>
            <person name="Koizumi Y."/>
            <person name="Shiwa Y."/>
            <person name="Yoshikawa H."/>
            <person name="Matsutani M."/>
            <person name="Matsushita K."/>
        </authorList>
    </citation>
    <scope>NUCLEOTIDE SEQUENCE</scope>
    <source>
        <strain evidence="3">DSM 15669</strain>
    </source>
</reference>
<dbReference type="RefSeq" id="WP_026294124.1">
    <property type="nucleotide sequence ID" value="NZ_BAQD01000001.1"/>
</dbReference>
<feature type="signal peptide" evidence="2">
    <location>
        <begin position="1"/>
        <end position="22"/>
    </location>
</feature>
<evidence type="ECO:0000313" key="3">
    <source>
        <dbReference type="EMBL" id="GBQ04722.1"/>
    </source>
</evidence>
<feature type="chain" id="PRO_5045549898" evidence="2">
    <location>
        <begin position="23"/>
        <end position="158"/>
    </location>
</feature>
<evidence type="ECO:0000313" key="4">
    <source>
        <dbReference type="Proteomes" id="UP001062901"/>
    </source>
</evidence>
<name>A0ABQ0NW05_9PROT</name>
<protein>
    <submittedName>
        <fullName evidence="3">Uncharacterized protein</fullName>
    </submittedName>
</protein>
<sequence>MRRLHHLSLLCMIMLTIAPTRAQNSSPPDGLVGGSFTVTDGRAHDEISEISHLYINDHLAATFRLDLNHSIEHATIALPVGRENVSYSLCGTITITRHGHPETHIVSSDGVLHHPDGHHYEAVGTRNFTDFFLVDEDENDPSADHKNGHSNRCTVSNS</sequence>
<organism evidence="3 4">
    <name type="scientific">Saccharibacter floricola DSM 15669</name>
    <dbReference type="NCBI Taxonomy" id="1123227"/>
    <lineage>
        <taxon>Bacteria</taxon>
        <taxon>Pseudomonadati</taxon>
        <taxon>Pseudomonadota</taxon>
        <taxon>Alphaproteobacteria</taxon>
        <taxon>Acetobacterales</taxon>
        <taxon>Acetobacteraceae</taxon>
        <taxon>Saccharibacter</taxon>
    </lineage>
</organism>